<name>A0A0F8ZU94_9ZZZZ</name>
<proteinExistence type="predicted"/>
<organism evidence="3">
    <name type="scientific">marine sediment metagenome</name>
    <dbReference type="NCBI Taxonomy" id="412755"/>
    <lineage>
        <taxon>unclassified sequences</taxon>
        <taxon>metagenomes</taxon>
        <taxon>ecological metagenomes</taxon>
    </lineage>
</organism>
<dbReference type="Gene3D" id="3.40.50.1970">
    <property type="match status" value="1"/>
</dbReference>
<dbReference type="InterPro" id="IPR001670">
    <property type="entry name" value="ADH_Fe/GldA"/>
</dbReference>
<evidence type="ECO:0000256" key="1">
    <source>
        <dbReference type="ARBA" id="ARBA00023002"/>
    </source>
</evidence>
<gene>
    <name evidence="3" type="ORF">LCGC14_2653210</name>
</gene>
<sequence length="109" mass="11388">MTDSTDSIRAAARKLLSDWKGPRYAFGRGCLDEVATLTAQVGKRALGVANYSSPWLAPTVATVADSIAGAGVEVVGCTEGARPNAPREDVYRIADKIAELQPGVVVAEV</sequence>
<dbReference type="Pfam" id="PF00465">
    <property type="entry name" value="Fe-ADH"/>
    <property type="match status" value="1"/>
</dbReference>
<protein>
    <recommendedName>
        <fullName evidence="2">Alcohol dehydrogenase iron-type/glycerol dehydrogenase GldA domain-containing protein</fullName>
    </recommendedName>
</protein>
<reference evidence="3" key="1">
    <citation type="journal article" date="2015" name="Nature">
        <title>Complex archaea that bridge the gap between prokaryotes and eukaryotes.</title>
        <authorList>
            <person name="Spang A."/>
            <person name="Saw J.H."/>
            <person name="Jorgensen S.L."/>
            <person name="Zaremba-Niedzwiedzka K."/>
            <person name="Martijn J."/>
            <person name="Lind A.E."/>
            <person name="van Eijk R."/>
            <person name="Schleper C."/>
            <person name="Guy L."/>
            <person name="Ettema T.J."/>
        </authorList>
    </citation>
    <scope>NUCLEOTIDE SEQUENCE</scope>
</reference>
<feature type="non-terminal residue" evidence="3">
    <location>
        <position position="109"/>
    </location>
</feature>
<dbReference type="AlphaFoldDB" id="A0A0F8ZU94"/>
<evidence type="ECO:0000259" key="2">
    <source>
        <dbReference type="Pfam" id="PF00465"/>
    </source>
</evidence>
<feature type="domain" description="Alcohol dehydrogenase iron-type/glycerol dehydrogenase GldA" evidence="2">
    <location>
        <begin position="22"/>
        <end position="107"/>
    </location>
</feature>
<keyword evidence="1" id="KW-0560">Oxidoreductase</keyword>
<dbReference type="SUPFAM" id="SSF56796">
    <property type="entry name" value="Dehydroquinate synthase-like"/>
    <property type="match status" value="1"/>
</dbReference>
<accession>A0A0F8ZU94</accession>
<dbReference type="GO" id="GO:0046872">
    <property type="term" value="F:metal ion binding"/>
    <property type="evidence" value="ECO:0007669"/>
    <property type="project" value="InterPro"/>
</dbReference>
<dbReference type="GO" id="GO:0016491">
    <property type="term" value="F:oxidoreductase activity"/>
    <property type="evidence" value="ECO:0007669"/>
    <property type="project" value="UniProtKB-KW"/>
</dbReference>
<evidence type="ECO:0000313" key="3">
    <source>
        <dbReference type="EMBL" id="KKK97393.1"/>
    </source>
</evidence>
<dbReference type="EMBL" id="LAZR01046071">
    <property type="protein sequence ID" value="KKK97393.1"/>
    <property type="molecule type" value="Genomic_DNA"/>
</dbReference>
<comment type="caution">
    <text evidence="3">The sequence shown here is derived from an EMBL/GenBank/DDBJ whole genome shotgun (WGS) entry which is preliminary data.</text>
</comment>